<name>A0ABU3GX69_9SPHI</name>
<accession>A0ABU3GX69</accession>
<keyword evidence="3" id="KW-1185">Reference proteome</keyword>
<dbReference type="InterPro" id="IPR046732">
    <property type="entry name" value="DUF6624"/>
</dbReference>
<dbReference type="EMBL" id="JAVLVU010000001">
    <property type="protein sequence ID" value="MDT3404367.1"/>
    <property type="molecule type" value="Genomic_DNA"/>
</dbReference>
<keyword evidence="1" id="KW-0732">Signal</keyword>
<feature type="signal peptide" evidence="1">
    <location>
        <begin position="1"/>
        <end position="18"/>
    </location>
</feature>
<dbReference type="Pfam" id="PF20329">
    <property type="entry name" value="DUF6624"/>
    <property type="match status" value="1"/>
</dbReference>
<proteinExistence type="predicted"/>
<organism evidence="2 3">
    <name type="scientific">Mucilaginibacter terrae</name>
    <dbReference type="NCBI Taxonomy" id="1955052"/>
    <lineage>
        <taxon>Bacteria</taxon>
        <taxon>Pseudomonadati</taxon>
        <taxon>Bacteroidota</taxon>
        <taxon>Sphingobacteriia</taxon>
        <taxon>Sphingobacteriales</taxon>
        <taxon>Sphingobacteriaceae</taxon>
        <taxon>Mucilaginibacter</taxon>
    </lineage>
</organism>
<sequence>MKYTCICFLLLLACSAKAQPSTYKALITKADSLYQAKDYEASARAYSAAFKSNKWRGEVTDRYNAACSWALANVPDSALANLEYVAYKDGYRNYQHITKDTDLASLYINKRWPKLLKQVKLNEQEAEKKLNQPLIKELTGIYDDDQSYRLKLDSVGKKYGRNSKEVKDLWSTIREKDSVNLSKVTVILDKHGWLGADVVGDKGNLTLFLVIQHADIKTQEKYLPMMRKAATEGKANSANLALLEDRVAIRQGKKQIYGSQDLH</sequence>
<feature type="chain" id="PRO_5045292167" description="Tetratricopeptide repeat protein" evidence="1">
    <location>
        <begin position="19"/>
        <end position="263"/>
    </location>
</feature>
<reference evidence="3" key="1">
    <citation type="submission" date="2023-07" db="EMBL/GenBank/DDBJ databases">
        <title>Functional and genomic diversity of the sorghum phyllosphere microbiome.</title>
        <authorList>
            <person name="Shade A."/>
        </authorList>
    </citation>
    <scope>NUCLEOTIDE SEQUENCE [LARGE SCALE GENOMIC DNA]</scope>
    <source>
        <strain evidence="3">SORGH_AS_0422</strain>
    </source>
</reference>
<dbReference type="RefSeq" id="WP_311951695.1">
    <property type="nucleotide sequence ID" value="NZ_JAVLVU010000001.1"/>
</dbReference>
<gene>
    <name evidence="2" type="ORF">QE417_003439</name>
</gene>
<evidence type="ECO:0000313" key="3">
    <source>
        <dbReference type="Proteomes" id="UP001258315"/>
    </source>
</evidence>
<evidence type="ECO:0000256" key="1">
    <source>
        <dbReference type="SAM" id="SignalP"/>
    </source>
</evidence>
<evidence type="ECO:0008006" key="4">
    <source>
        <dbReference type="Google" id="ProtNLM"/>
    </source>
</evidence>
<evidence type="ECO:0000313" key="2">
    <source>
        <dbReference type="EMBL" id="MDT3404367.1"/>
    </source>
</evidence>
<protein>
    <recommendedName>
        <fullName evidence="4">Tetratricopeptide repeat protein</fullName>
    </recommendedName>
</protein>
<dbReference type="Proteomes" id="UP001258315">
    <property type="component" value="Unassembled WGS sequence"/>
</dbReference>
<comment type="caution">
    <text evidence="2">The sequence shown here is derived from an EMBL/GenBank/DDBJ whole genome shotgun (WGS) entry which is preliminary data.</text>
</comment>